<dbReference type="GO" id="GO:0006457">
    <property type="term" value="P:protein folding"/>
    <property type="evidence" value="ECO:0007669"/>
    <property type="project" value="InterPro"/>
</dbReference>
<name>A0A840NME8_9PSEU</name>
<dbReference type="SUPFAM" id="SSF58014">
    <property type="entry name" value="Coiled-coil domain of nucleotide exchange factor GrpE"/>
    <property type="match status" value="1"/>
</dbReference>
<dbReference type="Proteomes" id="UP000580474">
    <property type="component" value="Unassembled WGS sequence"/>
</dbReference>
<sequence>MDDDRPDGPRRNSLPVPAEHRPGRPHVVTSPRTEPPGTTPPAEGGGSAEPDEQISRLRGERDAHLETLRRVTAEFDNYRKRMLREQTAHLDRAAEGLLRDLLPVLDAVEIGAAHNPEALSAVHSQLQQTLAAEGLHRIDPLGEPFDPAEHEAVPPERSEPRAVIPLHREEIGPGAVITEVLRPGYQVHGHLIRPALVRVGH</sequence>
<keyword evidence="2 3" id="KW-0143">Chaperone</keyword>
<dbReference type="GO" id="GO:0042803">
    <property type="term" value="F:protein homodimerization activity"/>
    <property type="evidence" value="ECO:0007669"/>
    <property type="project" value="InterPro"/>
</dbReference>
<accession>A0A840NME8</accession>
<keyword evidence="3" id="KW-0963">Cytoplasm</keyword>
<feature type="region of interest" description="Disordered" evidence="5">
    <location>
        <begin position="138"/>
        <end position="159"/>
    </location>
</feature>
<keyword evidence="3" id="KW-0346">Stress response</keyword>
<dbReference type="GO" id="GO:0000774">
    <property type="term" value="F:adenyl-nucleotide exchange factor activity"/>
    <property type="evidence" value="ECO:0007669"/>
    <property type="project" value="InterPro"/>
</dbReference>
<dbReference type="GO" id="GO:0051082">
    <property type="term" value="F:unfolded protein binding"/>
    <property type="evidence" value="ECO:0007669"/>
    <property type="project" value="TreeGrafter"/>
</dbReference>
<dbReference type="Gene3D" id="3.90.20.20">
    <property type="match status" value="1"/>
</dbReference>
<dbReference type="InterPro" id="IPR009012">
    <property type="entry name" value="GrpE_head"/>
</dbReference>
<dbReference type="Pfam" id="PF01025">
    <property type="entry name" value="GrpE"/>
    <property type="match status" value="1"/>
</dbReference>
<feature type="compositionally biased region" description="Basic and acidic residues" evidence="5">
    <location>
        <begin position="147"/>
        <end position="159"/>
    </location>
</feature>
<dbReference type="GO" id="GO:0005737">
    <property type="term" value="C:cytoplasm"/>
    <property type="evidence" value="ECO:0007669"/>
    <property type="project" value="UniProtKB-SubCell"/>
</dbReference>
<evidence type="ECO:0000256" key="4">
    <source>
        <dbReference type="RuleBase" id="RU004478"/>
    </source>
</evidence>
<dbReference type="InterPro" id="IPR000740">
    <property type="entry name" value="GrpE"/>
</dbReference>
<evidence type="ECO:0000313" key="7">
    <source>
        <dbReference type="Proteomes" id="UP000580474"/>
    </source>
</evidence>
<dbReference type="CDD" id="cd00446">
    <property type="entry name" value="GrpE"/>
    <property type="match status" value="1"/>
</dbReference>
<comment type="subunit">
    <text evidence="3">Homodimer.</text>
</comment>
<dbReference type="Gene3D" id="2.30.22.10">
    <property type="entry name" value="Head domain of nucleotide exchange factor GrpE"/>
    <property type="match status" value="1"/>
</dbReference>
<feature type="compositionally biased region" description="Basic and acidic residues" evidence="5">
    <location>
        <begin position="1"/>
        <end position="10"/>
    </location>
</feature>
<comment type="caution">
    <text evidence="6">The sequence shown here is derived from an EMBL/GenBank/DDBJ whole genome shotgun (WGS) entry which is preliminary data.</text>
</comment>
<dbReference type="SUPFAM" id="SSF51064">
    <property type="entry name" value="Head domain of nucleotide exchange factor GrpE"/>
    <property type="match status" value="1"/>
</dbReference>
<keyword evidence="7" id="KW-1185">Reference proteome</keyword>
<dbReference type="PANTHER" id="PTHR21237">
    <property type="entry name" value="GRPE PROTEIN"/>
    <property type="match status" value="1"/>
</dbReference>
<gene>
    <name evidence="3" type="primary">grpE</name>
    <name evidence="6" type="ORF">BJ969_002515</name>
</gene>
<feature type="region of interest" description="Disordered" evidence="5">
    <location>
        <begin position="1"/>
        <end position="53"/>
    </location>
</feature>
<evidence type="ECO:0000256" key="2">
    <source>
        <dbReference type="ARBA" id="ARBA00023186"/>
    </source>
</evidence>
<comment type="similarity">
    <text evidence="1 3 4">Belongs to the GrpE family.</text>
</comment>
<reference evidence="6 7" key="1">
    <citation type="submission" date="2020-08" db="EMBL/GenBank/DDBJ databases">
        <title>Sequencing the genomes of 1000 actinobacteria strains.</title>
        <authorList>
            <person name="Klenk H.-P."/>
        </authorList>
    </citation>
    <scope>NUCLEOTIDE SEQUENCE [LARGE SCALE GENOMIC DNA]</scope>
    <source>
        <strain evidence="6 7">DSM 45582</strain>
    </source>
</reference>
<dbReference type="PANTHER" id="PTHR21237:SF23">
    <property type="entry name" value="GRPE PROTEIN HOMOLOG, MITOCHONDRIAL"/>
    <property type="match status" value="1"/>
</dbReference>
<evidence type="ECO:0000256" key="5">
    <source>
        <dbReference type="SAM" id="MobiDB-lite"/>
    </source>
</evidence>
<dbReference type="RefSeq" id="WP_184479117.1">
    <property type="nucleotide sequence ID" value="NZ_JACHIV010000001.1"/>
</dbReference>
<dbReference type="GO" id="GO:0051087">
    <property type="term" value="F:protein-folding chaperone binding"/>
    <property type="evidence" value="ECO:0007669"/>
    <property type="project" value="InterPro"/>
</dbReference>
<dbReference type="EMBL" id="JACHIV010000001">
    <property type="protein sequence ID" value="MBB5069427.1"/>
    <property type="molecule type" value="Genomic_DNA"/>
</dbReference>
<dbReference type="PRINTS" id="PR00773">
    <property type="entry name" value="GRPEPROTEIN"/>
</dbReference>
<comment type="function">
    <text evidence="3">Participates actively in the response to hyperosmotic and heat shock by preventing the aggregation of stress-denatured proteins, in association with DnaK and GrpE. It is the nucleotide exchange factor for DnaK and may function as a thermosensor. Unfolded proteins bind initially to DnaJ; upon interaction with the DnaJ-bound protein, DnaK hydrolyzes its bound ATP, resulting in the formation of a stable complex. GrpE releases ADP from DnaK; ATP binding to DnaK triggers the release of the substrate protein, thus completing the reaction cycle. Several rounds of ATP-dependent interactions between DnaJ, DnaK and GrpE are required for fully efficient folding.</text>
</comment>
<comment type="subcellular location">
    <subcellularLocation>
        <location evidence="3">Cytoplasm</location>
    </subcellularLocation>
</comment>
<dbReference type="AlphaFoldDB" id="A0A840NME8"/>
<protein>
    <recommendedName>
        <fullName evidence="3">Protein GrpE</fullName>
    </recommendedName>
    <alternativeName>
        <fullName evidence="3">HSP-70 cofactor</fullName>
    </alternativeName>
</protein>
<organism evidence="6 7">
    <name type="scientific">Saccharopolyspora gloriosae</name>
    <dbReference type="NCBI Taxonomy" id="455344"/>
    <lineage>
        <taxon>Bacteria</taxon>
        <taxon>Bacillati</taxon>
        <taxon>Actinomycetota</taxon>
        <taxon>Actinomycetes</taxon>
        <taxon>Pseudonocardiales</taxon>
        <taxon>Pseudonocardiaceae</taxon>
        <taxon>Saccharopolyspora</taxon>
    </lineage>
</organism>
<evidence type="ECO:0000256" key="3">
    <source>
        <dbReference type="HAMAP-Rule" id="MF_01151"/>
    </source>
</evidence>
<proteinExistence type="inferred from homology"/>
<dbReference type="InterPro" id="IPR013805">
    <property type="entry name" value="GrpE_CC"/>
</dbReference>
<evidence type="ECO:0000313" key="6">
    <source>
        <dbReference type="EMBL" id="MBB5069427.1"/>
    </source>
</evidence>
<dbReference type="HAMAP" id="MF_01151">
    <property type="entry name" value="GrpE"/>
    <property type="match status" value="1"/>
</dbReference>
<evidence type="ECO:0000256" key="1">
    <source>
        <dbReference type="ARBA" id="ARBA00009054"/>
    </source>
</evidence>